<reference evidence="2 3" key="1">
    <citation type="submission" date="2018-11" db="EMBL/GenBank/DDBJ databases">
        <title>Complete genome sequence of Microcystis aeruginosa NIES-102.</title>
        <authorList>
            <person name="Yamaguchi H."/>
            <person name="Suzuki S."/>
            <person name="Kawachi M."/>
        </authorList>
    </citation>
    <scope>NUCLEOTIDE SEQUENCE [LARGE SCALE GENOMIC DNA]</scope>
    <source>
        <strain evidence="2 3">NIES-102</strain>
    </source>
</reference>
<accession>A0A3G9JPW1</accession>
<dbReference type="KEGG" id="mvz:myaer102_47270"/>
<keyword evidence="1" id="KW-0472">Membrane</keyword>
<evidence type="ECO:0000256" key="1">
    <source>
        <dbReference type="SAM" id="Phobius"/>
    </source>
</evidence>
<dbReference type="EMBL" id="AP019314">
    <property type="protein sequence ID" value="BBH42088.1"/>
    <property type="molecule type" value="Genomic_DNA"/>
</dbReference>
<name>A0A3G9JPW1_MICVR</name>
<keyword evidence="1" id="KW-1133">Transmembrane helix</keyword>
<dbReference type="Proteomes" id="UP000278152">
    <property type="component" value="Chromosome"/>
</dbReference>
<protein>
    <submittedName>
        <fullName evidence="2">Uncharacterized protein</fullName>
    </submittedName>
</protein>
<evidence type="ECO:0000313" key="2">
    <source>
        <dbReference type="EMBL" id="BBH42088.1"/>
    </source>
</evidence>
<sequence length="115" mass="13175">MRIKIGKLLNLTVTAMLENKIINNSYNLDSSFILLLLSIYLRVKKTLINIKMLPDKSDDSEEISDVNKLSLIKKSNIENPKTLLNSIFFNNRDFKLDKDSRNVLAIIKPLIGLKL</sequence>
<proteinExistence type="predicted"/>
<evidence type="ECO:0000313" key="3">
    <source>
        <dbReference type="Proteomes" id="UP000278152"/>
    </source>
</evidence>
<keyword evidence="1" id="KW-0812">Transmembrane</keyword>
<gene>
    <name evidence="2" type="ORF">myaer102_47270</name>
</gene>
<dbReference type="AlphaFoldDB" id="A0A3G9JPW1"/>
<organism evidence="2 3">
    <name type="scientific">Microcystis viridis NIES-102</name>
    <dbReference type="NCBI Taxonomy" id="213615"/>
    <lineage>
        <taxon>Bacteria</taxon>
        <taxon>Bacillati</taxon>
        <taxon>Cyanobacteriota</taxon>
        <taxon>Cyanophyceae</taxon>
        <taxon>Oscillatoriophycideae</taxon>
        <taxon>Chroococcales</taxon>
        <taxon>Microcystaceae</taxon>
        <taxon>Microcystis</taxon>
    </lineage>
</organism>
<feature type="transmembrane region" description="Helical" evidence="1">
    <location>
        <begin position="26"/>
        <end position="43"/>
    </location>
</feature>